<protein>
    <submittedName>
        <fullName evidence="1">Uncharacterized protein</fullName>
    </submittedName>
</protein>
<accession>M8BGD7</accession>
<dbReference type="GO" id="GO:0004523">
    <property type="term" value="F:RNA-DNA hybrid ribonuclease activity"/>
    <property type="evidence" value="ECO:0007669"/>
    <property type="project" value="InterPro"/>
</dbReference>
<reference evidence="1" key="1">
    <citation type="submission" date="2015-06" db="UniProtKB">
        <authorList>
            <consortium name="EnsemblPlants"/>
        </authorList>
    </citation>
    <scope>IDENTIFICATION</scope>
</reference>
<dbReference type="AlphaFoldDB" id="M8BGD7"/>
<proteinExistence type="predicted"/>
<organism evidence="1">
    <name type="scientific">Aegilops tauschii</name>
    <name type="common">Tausch's goatgrass</name>
    <name type="synonym">Aegilops squarrosa</name>
    <dbReference type="NCBI Taxonomy" id="37682"/>
    <lineage>
        <taxon>Eukaryota</taxon>
        <taxon>Viridiplantae</taxon>
        <taxon>Streptophyta</taxon>
        <taxon>Embryophyta</taxon>
        <taxon>Tracheophyta</taxon>
        <taxon>Spermatophyta</taxon>
        <taxon>Magnoliopsida</taxon>
        <taxon>Liliopsida</taxon>
        <taxon>Poales</taxon>
        <taxon>Poaceae</taxon>
        <taxon>BOP clade</taxon>
        <taxon>Pooideae</taxon>
        <taxon>Triticodae</taxon>
        <taxon>Triticeae</taxon>
        <taxon>Triticinae</taxon>
        <taxon>Aegilops</taxon>
    </lineage>
</organism>
<evidence type="ECO:0000313" key="1">
    <source>
        <dbReference type="EnsemblPlants" id="EMT24035"/>
    </source>
</evidence>
<dbReference type="InterPro" id="IPR002156">
    <property type="entry name" value="RNaseH_domain"/>
</dbReference>
<dbReference type="EnsemblPlants" id="EMT24035">
    <property type="protein sequence ID" value="EMT24035"/>
    <property type="gene ID" value="F775_23412"/>
</dbReference>
<name>M8BGD7_AEGTA</name>
<sequence>MPEIKSNPQMIYYLHHTYEYRNVKQREQLKSAGSLEHISDALHAETLSLLNALNASTNMGCTQVMFEMNSMALKQTISSQNYDLAPLEALLQEIKFQNKSCFW</sequence>
<dbReference type="GO" id="GO:0003676">
    <property type="term" value="F:nucleic acid binding"/>
    <property type="evidence" value="ECO:0007669"/>
    <property type="project" value="InterPro"/>
</dbReference>
<dbReference type="Pfam" id="PF13456">
    <property type="entry name" value="RVT_3"/>
    <property type="match status" value="1"/>
</dbReference>